<dbReference type="Pfam" id="PF13372">
    <property type="entry name" value="Alginate_exp"/>
    <property type="match status" value="1"/>
</dbReference>
<dbReference type="Gene3D" id="2.40.160.10">
    <property type="entry name" value="Porin"/>
    <property type="match status" value="1"/>
</dbReference>
<evidence type="ECO:0000259" key="1">
    <source>
        <dbReference type="Pfam" id="PF13372"/>
    </source>
</evidence>
<name>A0A939DEM9_9GAMM</name>
<protein>
    <submittedName>
        <fullName evidence="2">Alginate export family protein</fullName>
    </submittedName>
</protein>
<dbReference type="InterPro" id="IPR023614">
    <property type="entry name" value="Porin_dom_sf"/>
</dbReference>
<proteinExistence type="predicted"/>
<feature type="domain" description="Alginate export" evidence="1">
    <location>
        <begin position="34"/>
        <end position="246"/>
    </location>
</feature>
<dbReference type="AlphaFoldDB" id="A0A939DEM9"/>
<accession>A0A939DEM9</accession>
<dbReference type="EMBL" id="JAFKCZ010000006">
    <property type="protein sequence ID" value="MBN7796738.1"/>
    <property type="molecule type" value="Genomic_DNA"/>
</dbReference>
<reference evidence="2" key="1">
    <citation type="submission" date="2021-02" db="EMBL/GenBank/DDBJ databases">
        <title>PHA producing bacteria isolated from coastal sediment in Guangdong, Shenzhen.</title>
        <authorList>
            <person name="Zheng W."/>
            <person name="Yu S."/>
            <person name="Huang Y."/>
        </authorList>
    </citation>
    <scope>NUCLEOTIDE SEQUENCE</scope>
    <source>
        <strain evidence="2">TN14-10</strain>
    </source>
</reference>
<sequence length="404" mass="43301">MRVIWGVAGLGVSAVGAEELAVADSMPGMVAAGNMGLDLRYRYEHVDTDALDRSADASTLRTRVTFSSASYRGFAFMAEVDNVTGIGAARFNDTGNGETGYPVVADPEGTEINQAWLSYSGDALVGTYGRQRILHGNQRFVGGVAWRQNEQTFDGFRARWEGGVAEADYAYVYNVNRIFGPDDTAQPANWHGENHLLRIQVPLADGHALSGFAYLLDVAPQAAFTANQAENNGSDTWGLEYAGKIGPVAARLSYARQTDGGDSQLDYGADYYLLEGAAPLGPVTATLGYEVLDAGDGVGFKTPLATLHKFQGWADMFLATPGDGVEDLYAGLAGAIGSLKVAATWHDFQAAVGGADFGSELNLAATWPLHPRLSLQLKYANFASDNRDRYADTQKAWLTVTFSY</sequence>
<evidence type="ECO:0000313" key="3">
    <source>
        <dbReference type="Proteomes" id="UP000664303"/>
    </source>
</evidence>
<dbReference type="Proteomes" id="UP000664303">
    <property type="component" value="Unassembled WGS sequence"/>
</dbReference>
<evidence type="ECO:0000313" key="2">
    <source>
        <dbReference type="EMBL" id="MBN7796738.1"/>
    </source>
</evidence>
<gene>
    <name evidence="2" type="ORF">JYP50_09060</name>
</gene>
<keyword evidence="3" id="KW-1185">Reference proteome</keyword>
<dbReference type="RefSeq" id="WP_206560190.1">
    <property type="nucleotide sequence ID" value="NZ_JAFKCZ010000006.1"/>
</dbReference>
<organism evidence="2 3">
    <name type="scientific">Parahaliea mediterranea</name>
    <dbReference type="NCBI Taxonomy" id="651086"/>
    <lineage>
        <taxon>Bacteria</taxon>
        <taxon>Pseudomonadati</taxon>
        <taxon>Pseudomonadota</taxon>
        <taxon>Gammaproteobacteria</taxon>
        <taxon>Cellvibrionales</taxon>
        <taxon>Halieaceae</taxon>
        <taxon>Parahaliea</taxon>
    </lineage>
</organism>
<comment type="caution">
    <text evidence="2">The sequence shown here is derived from an EMBL/GenBank/DDBJ whole genome shotgun (WGS) entry which is preliminary data.</text>
</comment>
<dbReference type="InterPro" id="IPR025388">
    <property type="entry name" value="Alginate_export_dom"/>
</dbReference>